<evidence type="ECO:0000313" key="2">
    <source>
        <dbReference type="Proteomes" id="UP000001918"/>
    </source>
</evidence>
<reference evidence="1 2" key="1">
    <citation type="journal article" date="2011" name="Stand. Genomic Sci.">
        <title>Complete genome sequence of Thermomonospora curvata type strain (B9).</title>
        <authorList>
            <person name="Chertkov O."/>
            <person name="Sikorski J."/>
            <person name="Nolan M."/>
            <person name="Lapidus A."/>
            <person name="Lucas S."/>
            <person name="Del Rio T.G."/>
            <person name="Tice H."/>
            <person name="Cheng J.F."/>
            <person name="Goodwin L."/>
            <person name="Pitluck S."/>
            <person name="Liolios K."/>
            <person name="Ivanova N."/>
            <person name="Mavromatis K."/>
            <person name="Mikhailova N."/>
            <person name="Ovchinnikova G."/>
            <person name="Pati A."/>
            <person name="Chen A."/>
            <person name="Palaniappan K."/>
            <person name="Djao O.D."/>
            <person name="Land M."/>
            <person name="Hauser L."/>
            <person name="Chang Y.J."/>
            <person name="Jeffries C.D."/>
            <person name="Brettin T."/>
            <person name="Han C."/>
            <person name="Detter J.C."/>
            <person name="Rohde M."/>
            <person name="Goker M."/>
            <person name="Woyke T."/>
            <person name="Bristow J."/>
            <person name="Eisen J.A."/>
            <person name="Markowitz V."/>
            <person name="Hugenholtz P."/>
            <person name="Klenk H.P."/>
            <person name="Kyrpides N.C."/>
        </authorList>
    </citation>
    <scope>NUCLEOTIDE SEQUENCE [LARGE SCALE GENOMIC DNA]</scope>
    <source>
        <strain evidence="2">ATCC 19995 / DSM 43183 / JCM 3096 / KCTC 9072 / NBRC 15933 / NCIMB 10081 / Henssen B9</strain>
    </source>
</reference>
<name>D1A4Z3_THECD</name>
<accession>D1A4Z3</accession>
<dbReference type="AlphaFoldDB" id="D1A4Z3"/>
<protein>
    <submittedName>
        <fullName evidence="1">Uncharacterized protein</fullName>
    </submittedName>
</protein>
<dbReference type="Proteomes" id="UP000001918">
    <property type="component" value="Chromosome"/>
</dbReference>
<organism evidence="1 2">
    <name type="scientific">Thermomonospora curvata (strain ATCC 19995 / DSM 43183 / JCM 3096 / KCTC 9072 / NBRC 15933 / NCIMB 10081 / Henssen B9)</name>
    <dbReference type="NCBI Taxonomy" id="471852"/>
    <lineage>
        <taxon>Bacteria</taxon>
        <taxon>Bacillati</taxon>
        <taxon>Actinomycetota</taxon>
        <taxon>Actinomycetes</taxon>
        <taxon>Streptosporangiales</taxon>
        <taxon>Thermomonosporaceae</taxon>
        <taxon>Thermomonospora</taxon>
    </lineage>
</organism>
<evidence type="ECO:0000313" key="1">
    <source>
        <dbReference type="EMBL" id="ACY98162.1"/>
    </source>
</evidence>
<sequence>MQTGYARRTVKDCSFLDGRPDLLAAVSAADIRPSVRRMPTLNHLGCDWKRDNPSAVPLVVDVWVYASASESREADIARARRAHRRAHESAPCLPPVEGALRPEGSGWEEACLKVFEHEGMMFDVRRGNVLVSVGYHGDITPDRRQERACLQIAQLVLEAIEWESDGVRV</sequence>
<dbReference type="HOGENOM" id="CLU_1577747_0_0_11"/>
<dbReference type="KEGG" id="tcu:Tcur_2607"/>
<keyword evidence="2" id="KW-1185">Reference proteome</keyword>
<gene>
    <name evidence="1" type="ordered locus">Tcur_2607</name>
</gene>
<proteinExistence type="predicted"/>
<dbReference type="EMBL" id="CP001738">
    <property type="protein sequence ID" value="ACY98162.1"/>
    <property type="molecule type" value="Genomic_DNA"/>
</dbReference>